<dbReference type="InterPro" id="IPR012442">
    <property type="entry name" value="DUF1645_plant"/>
</dbReference>
<dbReference type="PANTHER" id="PTHR33095">
    <property type="entry name" value="OS07G0619500 PROTEIN"/>
    <property type="match status" value="1"/>
</dbReference>
<dbReference type="Pfam" id="PF07816">
    <property type="entry name" value="DUF1645"/>
    <property type="match status" value="1"/>
</dbReference>
<proteinExistence type="predicted"/>
<organism evidence="2 3">
    <name type="scientific">Aquilegia coerulea</name>
    <name type="common">Rocky mountain columbine</name>
    <dbReference type="NCBI Taxonomy" id="218851"/>
    <lineage>
        <taxon>Eukaryota</taxon>
        <taxon>Viridiplantae</taxon>
        <taxon>Streptophyta</taxon>
        <taxon>Embryophyta</taxon>
        <taxon>Tracheophyta</taxon>
        <taxon>Spermatophyta</taxon>
        <taxon>Magnoliopsida</taxon>
        <taxon>Ranunculales</taxon>
        <taxon>Ranunculaceae</taxon>
        <taxon>Thalictroideae</taxon>
        <taxon>Aquilegia</taxon>
    </lineage>
</organism>
<feature type="region of interest" description="Disordered" evidence="1">
    <location>
        <begin position="244"/>
        <end position="297"/>
    </location>
</feature>
<evidence type="ECO:0000256" key="1">
    <source>
        <dbReference type="SAM" id="MobiDB-lite"/>
    </source>
</evidence>
<dbReference type="EMBL" id="KZ305019">
    <property type="protein sequence ID" value="PIA61972.1"/>
    <property type="molecule type" value="Genomic_DNA"/>
</dbReference>
<evidence type="ECO:0000313" key="3">
    <source>
        <dbReference type="Proteomes" id="UP000230069"/>
    </source>
</evidence>
<evidence type="ECO:0000313" key="2">
    <source>
        <dbReference type="EMBL" id="PIA61972.1"/>
    </source>
</evidence>
<dbReference type="OrthoDB" id="666789at2759"/>
<keyword evidence="3" id="KW-1185">Reference proteome</keyword>
<name>A0A2G5F1X4_AQUCA</name>
<feature type="region of interest" description="Disordered" evidence="1">
    <location>
        <begin position="75"/>
        <end position="112"/>
    </location>
</feature>
<dbReference type="AlphaFoldDB" id="A0A2G5F1X4"/>
<feature type="compositionally biased region" description="Low complexity" evidence="1">
    <location>
        <begin position="41"/>
        <end position="59"/>
    </location>
</feature>
<feature type="compositionally biased region" description="Acidic residues" evidence="1">
    <location>
        <begin position="87"/>
        <end position="112"/>
    </location>
</feature>
<feature type="compositionally biased region" description="Basic and acidic residues" evidence="1">
    <location>
        <begin position="256"/>
        <end position="273"/>
    </location>
</feature>
<dbReference type="FunCoup" id="A0A2G5F1X4">
    <property type="interactions" value="384"/>
</dbReference>
<sequence>MEGGGSILALSPSFNSYSSKSFAEIAAKVSEEFSEQRDELGLQQQQQSSSEEMQKSLSSELVLVEDEQIQIPCIPFSSYEEEKVNQEEDEDKVSDCSDDDDEDDDEEDDDDFEFAVLTRDPESSPISADEIFSNGQIKPIYPVFNRDLLFAGGQDDFTKLQSGSTIRFPLKKLLIEEREPSSSSSSSESDELETLPEGTYCVWTPKPVKESPEMCKKSNSTGSSKRWRFRDLLHRSNSDGKDTFVFLTPSTKKKEKKAENTSEVSKERRDSGEMKVAGKVKTKRNSGEGTTSAHEVHYVRNRALKESDRRKSYLPYRQDLVGLFANVNMNGLNRTLRPF</sequence>
<dbReference type="InParanoid" id="A0A2G5F1X4"/>
<dbReference type="STRING" id="218851.A0A2G5F1X4"/>
<reference evidence="2 3" key="1">
    <citation type="submission" date="2017-09" db="EMBL/GenBank/DDBJ databases">
        <title>WGS assembly of Aquilegia coerulea Goldsmith.</title>
        <authorList>
            <person name="Hodges S."/>
            <person name="Kramer E."/>
            <person name="Nordborg M."/>
            <person name="Tomkins J."/>
            <person name="Borevitz J."/>
            <person name="Derieg N."/>
            <person name="Yan J."/>
            <person name="Mihaltcheva S."/>
            <person name="Hayes R.D."/>
            <person name="Rokhsar D."/>
        </authorList>
    </citation>
    <scope>NUCLEOTIDE SEQUENCE [LARGE SCALE GENOMIC DNA]</scope>
    <source>
        <strain evidence="3">cv. Goldsmith</strain>
    </source>
</reference>
<dbReference type="PANTHER" id="PTHR33095:SF127">
    <property type="entry name" value="OS05G0578100 PROTEIN"/>
    <property type="match status" value="1"/>
</dbReference>
<dbReference type="Proteomes" id="UP000230069">
    <property type="component" value="Unassembled WGS sequence"/>
</dbReference>
<feature type="region of interest" description="Disordered" evidence="1">
    <location>
        <begin position="177"/>
        <end position="198"/>
    </location>
</feature>
<feature type="region of interest" description="Disordered" evidence="1">
    <location>
        <begin position="33"/>
        <end position="59"/>
    </location>
</feature>
<protein>
    <submittedName>
        <fullName evidence="2">Uncharacterized protein</fullName>
    </submittedName>
</protein>
<gene>
    <name evidence="2" type="ORF">AQUCO_00200159v1</name>
</gene>
<accession>A0A2G5F1X4</accession>